<dbReference type="EMBL" id="LKAJ02000001">
    <property type="protein sequence ID" value="MCS5711263.1"/>
    <property type="molecule type" value="Genomic_DNA"/>
</dbReference>
<sequence length="90" mass="10642">MYVTILGALLVIMIFFVLMPCYYVNKVIFNKMFSYFIFLTCWYLIYAICELFDLPYFMLAAVAIAAAIAYGFDYLRKSKKIAFINRYFAE</sequence>
<accession>A0A0Q9YXC6</accession>
<dbReference type="Proteomes" id="UP000051497">
    <property type="component" value="Unassembled WGS sequence"/>
</dbReference>
<organism evidence="2">
    <name type="scientific">Candidatus Berkiella aquae</name>
    <dbReference type="NCBI Taxonomy" id="295108"/>
    <lineage>
        <taxon>Bacteria</taxon>
        <taxon>Pseudomonadati</taxon>
        <taxon>Pseudomonadota</taxon>
        <taxon>Gammaproteobacteria</taxon>
        <taxon>Candidatus Berkiellales</taxon>
        <taxon>Candidatus Berkiellaceae</taxon>
        <taxon>Candidatus Berkiella</taxon>
    </lineage>
</organism>
<protein>
    <submittedName>
        <fullName evidence="2">Uncharacterized protein</fullName>
    </submittedName>
</protein>
<feature type="transmembrane region" description="Helical" evidence="1">
    <location>
        <begin position="54"/>
        <end position="72"/>
    </location>
</feature>
<feature type="transmembrane region" description="Helical" evidence="1">
    <location>
        <begin position="6"/>
        <end position="25"/>
    </location>
</feature>
<keyword evidence="1" id="KW-0812">Transmembrane</keyword>
<dbReference type="EMBL" id="LKAJ01000008">
    <property type="protein sequence ID" value="KRG20787.1"/>
    <property type="molecule type" value="Genomic_DNA"/>
</dbReference>
<evidence type="ECO:0000256" key="1">
    <source>
        <dbReference type="SAM" id="Phobius"/>
    </source>
</evidence>
<keyword evidence="1" id="KW-1133">Transmembrane helix</keyword>
<reference evidence="3" key="3">
    <citation type="submission" date="2021-06" db="EMBL/GenBank/DDBJ databases">
        <title>Genomic Description and Analysis of Intracellular Bacteria, Candidatus Berkiella cookevillensis and Candidatus Berkiella aquae.</title>
        <authorList>
            <person name="Kidane D.T."/>
            <person name="Mehari Y.T."/>
            <person name="Rice F.C."/>
            <person name="Arivett B.A."/>
            <person name="Farone A.L."/>
            <person name="Berk S.G."/>
            <person name="Farone M.B."/>
        </authorList>
    </citation>
    <scope>NUCLEOTIDE SEQUENCE</scope>
    <source>
        <strain evidence="3">HT99</strain>
    </source>
</reference>
<evidence type="ECO:0000313" key="2">
    <source>
        <dbReference type="EMBL" id="KRG20787.1"/>
    </source>
</evidence>
<dbReference type="AlphaFoldDB" id="A0A0Q9YXC6"/>
<comment type="caution">
    <text evidence="2">The sequence shown here is derived from an EMBL/GenBank/DDBJ whole genome shotgun (WGS) entry which is preliminary data.</text>
</comment>
<feature type="transmembrane region" description="Helical" evidence="1">
    <location>
        <begin position="32"/>
        <end position="48"/>
    </location>
</feature>
<evidence type="ECO:0000313" key="4">
    <source>
        <dbReference type="Proteomes" id="UP000051497"/>
    </source>
</evidence>
<reference evidence="2" key="1">
    <citation type="submission" date="2015-09" db="EMBL/GenBank/DDBJ databases">
        <title>Draft Genome Sequences of Two Novel Amoeba-resistant Intranuclear Bacteria, Candidatus Berkiella cookevillensis and Candidatus Berkiella aquae.</title>
        <authorList>
            <person name="Mehari Y.T."/>
            <person name="Arivett B.A."/>
            <person name="Farone A.L."/>
            <person name="Gunderson J.H."/>
            <person name="Farone M.B."/>
        </authorList>
    </citation>
    <scope>NUCLEOTIDE SEQUENCE [LARGE SCALE GENOMIC DNA]</scope>
    <source>
        <strain evidence="2">HT99</strain>
    </source>
</reference>
<keyword evidence="4" id="KW-1185">Reference proteome</keyword>
<evidence type="ECO:0000313" key="3">
    <source>
        <dbReference type="EMBL" id="MCS5711263.1"/>
    </source>
</evidence>
<proteinExistence type="predicted"/>
<keyword evidence="1" id="KW-0472">Membrane</keyword>
<name>A0A0Q9YXC6_9GAMM</name>
<reference evidence="3" key="2">
    <citation type="journal article" date="2016" name="Genome Announc.">
        <title>Draft Genome Sequences of Two Novel Amoeba-Resistant Intranuclear Bacteria, 'Candidatus Berkiella cookevillensis' and 'Candidatus Berkiella aquae'.</title>
        <authorList>
            <person name="Mehari Y.T."/>
            <person name="Arivett B.A."/>
            <person name="Farone A.L."/>
            <person name="Gunderson J.H."/>
            <person name="Farone M.B."/>
        </authorList>
    </citation>
    <scope>NUCLEOTIDE SEQUENCE</scope>
    <source>
        <strain evidence="3">HT99</strain>
    </source>
</reference>
<dbReference type="RefSeq" id="WP_075066631.1">
    <property type="nucleotide sequence ID" value="NZ_LKAJ02000001.1"/>
</dbReference>
<dbReference type="STRING" id="295108.HT99x_02004"/>
<gene>
    <name evidence="3" type="ORF">HT99x_007440</name>
    <name evidence="2" type="ORF">HT99x_02004</name>
</gene>